<evidence type="ECO:0000313" key="5">
    <source>
        <dbReference type="Proteomes" id="UP000006365"/>
    </source>
</evidence>
<accession>A0A7U4DMQ2</accession>
<dbReference type="InterPro" id="IPR003593">
    <property type="entry name" value="AAA+_ATPase"/>
</dbReference>
<dbReference type="InterPro" id="IPR003439">
    <property type="entry name" value="ABC_transporter-like_ATP-bd"/>
</dbReference>
<evidence type="ECO:0000256" key="1">
    <source>
        <dbReference type="ARBA" id="ARBA00022741"/>
    </source>
</evidence>
<gene>
    <name evidence="4" type="ordered locus">Despr_0030</name>
</gene>
<proteinExistence type="predicted"/>
<dbReference type="SMART" id="SM00382">
    <property type="entry name" value="AAA"/>
    <property type="match status" value="1"/>
</dbReference>
<dbReference type="KEGG" id="dpr:Despr_0030"/>
<name>A0A7U4DMQ2_DESPD</name>
<dbReference type="RefSeq" id="WP_015722772.1">
    <property type="nucleotide sequence ID" value="NC_014972.1"/>
</dbReference>
<dbReference type="InterPro" id="IPR017871">
    <property type="entry name" value="ABC_transporter-like_CS"/>
</dbReference>
<dbReference type="SUPFAM" id="SSF52540">
    <property type="entry name" value="P-loop containing nucleoside triphosphate hydrolases"/>
    <property type="match status" value="2"/>
</dbReference>
<dbReference type="AlphaFoldDB" id="A0A7U4DMQ2"/>
<sequence>MLVIDRLTAEGLRIDHFRARPGEAWCLVGSNASGLEKLCDLLAGESRAYRAEALRLPPELGLLSFKGQQSIFEEELRKDDTDFLNRLDPGTPARAFLTDVDAHRELIKLFALDALLDRGYRQLSSGQARKLCLLQQITRGVSFLVLETPYEGLDQASCRELNRVLAGLRVQGMGLLLLVNNTADIPDWCTHVGGLHAGALVVQGPRAQVLDEVRELLRRQPPLFRVSVAELRDERQMDGNGCDNLVTLRRGFARYGEIEVFSGLELTINRGDHTLITGPNGCGKSTLLQIITGDHPLCYSNDLSLFGRRRGSGESIWEIKRQMGIVSADLHRNHRIAGSALAIVVSGLFDSIGLYTRPNSAQEQLGRRWLARLGLESKAGQPFRRLSYGEQRLLLLARALIKVPRLLILDEPTQGLDESNRLALLDFLAGIAEEELATMLYVSHRPDEFRDFFRQQISFQ</sequence>
<keyword evidence="2" id="KW-0067">ATP-binding</keyword>
<evidence type="ECO:0000259" key="3">
    <source>
        <dbReference type="PROSITE" id="PS50893"/>
    </source>
</evidence>
<protein>
    <submittedName>
        <fullName evidence="4">ABC transporter related protein</fullName>
    </submittedName>
</protein>
<keyword evidence="5" id="KW-1185">Reference proteome</keyword>
<dbReference type="Gene3D" id="3.40.50.300">
    <property type="entry name" value="P-loop containing nucleotide triphosphate hydrolases"/>
    <property type="match status" value="2"/>
</dbReference>
<dbReference type="Proteomes" id="UP000006365">
    <property type="component" value="Chromosome"/>
</dbReference>
<evidence type="ECO:0000256" key="2">
    <source>
        <dbReference type="ARBA" id="ARBA00022840"/>
    </source>
</evidence>
<evidence type="ECO:0000313" key="4">
    <source>
        <dbReference type="EMBL" id="ADW16224.1"/>
    </source>
</evidence>
<dbReference type="InterPro" id="IPR027417">
    <property type="entry name" value="P-loop_NTPase"/>
</dbReference>
<dbReference type="PANTHER" id="PTHR43158">
    <property type="entry name" value="SKFA PEPTIDE EXPORT ATP-BINDING PROTEIN SKFE"/>
    <property type="match status" value="1"/>
</dbReference>
<dbReference type="PROSITE" id="PS50893">
    <property type="entry name" value="ABC_TRANSPORTER_2"/>
    <property type="match status" value="2"/>
</dbReference>
<organism evidence="4 5">
    <name type="scientific">Desulfobulbus propionicus (strain ATCC 33891 / DSM 2032 / VKM B-1956 / 1pr3)</name>
    <dbReference type="NCBI Taxonomy" id="577650"/>
    <lineage>
        <taxon>Bacteria</taxon>
        <taxon>Pseudomonadati</taxon>
        <taxon>Thermodesulfobacteriota</taxon>
        <taxon>Desulfobulbia</taxon>
        <taxon>Desulfobulbales</taxon>
        <taxon>Desulfobulbaceae</taxon>
        <taxon>Desulfobulbus</taxon>
    </lineage>
</organism>
<keyword evidence="1" id="KW-0547">Nucleotide-binding</keyword>
<dbReference type="GO" id="GO:0005524">
    <property type="term" value="F:ATP binding"/>
    <property type="evidence" value="ECO:0007669"/>
    <property type="project" value="UniProtKB-KW"/>
</dbReference>
<feature type="domain" description="ABC transporter" evidence="3">
    <location>
        <begin position="246"/>
        <end position="457"/>
    </location>
</feature>
<dbReference type="PANTHER" id="PTHR43158:SF2">
    <property type="entry name" value="SKFA PEPTIDE EXPORT ATP-BINDING PROTEIN SKFE"/>
    <property type="match status" value="1"/>
</dbReference>
<dbReference type="Pfam" id="PF00005">
    <property type="entry name" value="ABC_tran"/>
    <property type="match status" value="1"/>
</dbReference>
<dbReference type="GO" id="GO:0016887">
    <property type="term" value="F:ATP hydrolysis activity"/>
    <property type="evidence" value="ECO:0007669"/>
    <property type="project" value="InterPro"/>
</dbReference>
<dbReference type="PROSITE" id="PS00211">
    <property type="entry name" value="ABC_TRANSPORTER_1"/>
    <property type="match status" value="2"/>
</dbReference>
<feature type="domain" description="ABC transporter" evidence="3">
    <location>
        <begin position="1"/>
        <end position="222"/>
    </location>
</feature>
<reference evidence="4 5" key="1">
    <citation type="journal article" date="2011" name="Stand. Genomic Sci.">
        <title>Complete genome sequence of Desulfobulbus propionicus type strain (1pr3).</title>
        <authorList>
            <person name="Pagani I."/>
            <person name="Lapidus A."/>
            <person name="Nolan M."/>
            <person name="Lucas S."/>
            <person name="Hammon N."/>
            <person name="Deshpande S."/>
            <person name="Cheng J.F."/>
            <person name="Chertkov O."/>
            <person name="Davenport K."/>
            <person name="Tapia R."/>
            <person name="Han C."/>
            <person name="Goodwin L."/>
            <person name="Pitluck S."/>
            <person name="Liolios K."/>
            <person name="Mavromatis K."/>
            <person name="Ivanova N."/>
            <person name="Mikhailova N."/>
            <person name="Pati A."/>
            <person name="Chen A."/>
            <person name="Palaniappan K."/>
            <person name="Land M."/>
            <person name="Hauser L."/>
            <person name="Chang Y.J."/>
            <person name="Jeffries C.D."/>
            <person name="Detter J.C."/>
            <person name="Brambilla E."/>
            <person name="Kannan K.P."/>
            <person name="Djao O.D."/>
            <person name="Rohde M."/>
            <person name="Pukall R."/>
            <person name="Spring S."/>
            <person name="Goker M."/>
            <person name="Sikorski J."/>
            <person name="Woyke T."/>
            <person name="Bristow J."/>
            <person name="Eisen J.A."/>
            <person name="Markowitz V."/>
            <person name="Hugenholtz P."/>
            <person name="Kyrpides N.C."/>
            <person name="Klenk H.P."/>
        </authorList>
    </citation>
    <scope>NUCLEOTIDE SEQUENCE [LARGE SCALE GENOMIC DNA]</scope>
    <source>
        <strain evidence="5">ATCC 33891 / DSM 2032 / 1pr3</strain>
    </source>
</reference>
<dbReference type="EMBL" id="CP002364">
    <property type="protein sequence ID" value="ADW16224.1"/>
    <property type="molecule type" value="Genomic_DNA"/>
</dbReference>